<gene>
    <name evidence="1" type="ORF">A3196_03500</name>
</gene>
<name>A0A1E2UMY4_9GAMM</name>
<evidence type="ECO:0000313" key="1">
    <source>
        <dbReference type="EMBL" id="ODB95904.1"/>
    </source>
</evidence>
<dbReference type="Proteomes" id="UP000094849">
    <property type="component" value="Unassembled WGS sequence"/>
</dbReference>
<proteinExistence type="predicted"/>
<organism evidence="1 2">
    <name type="scientific">Candidatus Thiodiazotropha endoloripes</name>
    <dbReference type="NCBI Taxonomy" id="1818881"/>
    <lineage>
        <taxon>Bacteria</taxon>
        <taxon>Pseudomonadati</taxon>
        <taxon>Pseudomonadota</taxon>
        <taxon>Gammaproteobacteria</taxon>
        <taxon>Chromatiales</taxon>
        <taxon>Sedimenticolaceae</taxon>
        <taxon>Candidatus Thiodiazotropha</taxon>
    </lineage>
</organism>
<accession>A0A1E2UMY4</accession>
<dbReference type="EMBL" id="LVJZ01000003">
    <property type="protein sequence ID" value="ODB95904.1"/>
    <property type="molecule type" value="Genomic_DNA"/>
</dbReference>
<keyword evidence="2" id="KW-1185">Reference proteome</keyword>
<evidence type="ECO:0000313" key="2">
    <source>
        <dbReference type="Proteomes" id="UP000094849"/>
    </source>
</evidence>
<dbReference type="AlphaFoldDB" id="A0A1E2UMY4"/>
<sequence>MLVRFFLDRVPNGFSRVPSLLNGLTLTPPIFRLLPAHGNSPVDAYTLIPIAETASSYWPGVNHNLGFQHRDQQTTIEFADQSFKITPDMVPPATNKERVVD</sequence>
<comment type="caution">
    <text evidence="1">The sequence shown here is derived from an EMBL/GenBank/DDBJ whole genome shotgun (WGS) entry which is preliminary data.</text>
</comment>
<reference evidence="1 2" key="1">
    <citation type="submission" date="2016-03" db="EMBL/GenBank/DDBJ databases">
        <title>Chemosynthetic sulphur-oxidizing symbionts of marine invertebrate animals are capable of nitrogen fixation.</title>
        <authorList>
            <person name="Petersen J.M."/>
            <person name="Kemper A."/>
            <person name="Gruber-Vodicka H."/>
            <person name="Cardini U."/>
            <person name="Geest Mvander."/>
            <person name="Kleiner M."/>
            <person name="Bulgheresi S."/>
            <person name="Fussmann M."/>
            <person name="Herbold C."/>
            <person name="Seah B.K.B."/>
            <person name="Antony C.Paul."/>
            <person name="Liu D."/>
            <person name="Belitz A."/>
            <person name="Weber M."/>
        </authorList>
    </citation>
    <scope>NUCLEOTIDE SEQUENCE [LARGE SCALE GENOMIC DNA]</scope>
    <source>
        <strain evidence="1">G_D</strain>
    </source>
</reference>
<protein>
    <submittedName>
        <fullName evidence="1">Uncharacterized protein</fullName>
    </submittedName>
</protein>
<dbReference type="STRING" id="1818881.A3196_03500"/>